<dbReference type="InterPro" id="IPR035996">
    <property type="entry name" value="4pyrrol_Methylase_sf"/>
</dbReference>
<evidence type="ECO:0000256" key="1">
    <source>
        <dbReference type="ARBA" id="ARBA00022490"/>
    </source>
</evidence>
<dbReference type="Gene3D" id="3.30.950.10">
    <property type="entry name" value="Methyltransferase, Cobalt-precorrin-4 Transmethylase, Domain 2"/>
    <property type="match status" value="1"/>
</dbReference>
<proteinExistence type="inferred from homology"/>
<comment type="function">
    <text evidence="6">Catalyzes the 2'-O-methylation of the ribose of cytidine 1402 (C1402) in 16S rRNA.</text>
</comment>
<dbReference type="SUPFAM" id="SSF53790">
    <property type="entry name" value="Tetrapyrrole methylase"/>
    <property type="match status" value="1"/>
</dbReference>
<dbReference type="EMBL" id="MEUM01000166">
    <property type="protein sequence ID" value="OGC38791.1"/>
    <property type="molecule type" value="Genomic_DNA"/>
</dbReference>
<dbReference type="InterPro" id="IPR014776">
    <property type="entry name" value="4pyrrole_Mease_sub2"/>
</dbReference>
<evidence type="ECO:0000313" key="8">
    <source>
        <dbReference type="EMBL" id="OGC38791.1"/>
    </source>
</evidence>
<keyword evidence="2 6" id="KW-0698">rRNA processing</keyword>
<dbReference type="GO" id="GO:0070677">
    <property type="term" value="F:rRNA (cytosine-2'-O-)-methyltransferase activity"/>
    <property type="evidence" value="ECO:0007669"/>
    <property type="project" value="UniProtKB-UniRule"/>
</dbReference>
<keyword evidence="5 6" id="KW-0949">S-adenosyl-L-methionine</keyword>
<name>A0A1F4U1P7_UNCW3</name>
<evidence type="ECO:0000259" key="7">
    <source>
        <dbReference type="Pfam" id="PF00590"/>
    </source>
</evidence>
<comment type="caution">
    <text evidence="8">The sequence shown here is derived from an EMBL/GenBank/DDBJ whole genome shotgun (WGS) entry which is preliminary data.</text>
</comment>
<dbReference type="Pfam" id="PF00590">
    <property type="entry name" value="TP_methylase"/>
    <property type="match status" value="1"/>
</dbReference>
<dbReference type="Gene3D" id="3.40.1010.10">
    <property type="entry name" value="Cobalt-precorrin-4 Transmethylase, Domain 1"/>
    <property type="match status" value="1"/>
</dbReference>
<dbReference type="EC" id="2.1.1.198" evidence="6"/>
<reference evidence="8 9" key="1">
    <citation type="journal article" date="2016" name="Nat. Commun.">
        <title>Thousands of microbial genomes shed light on interconnected biogeochemical processes in an aquifer system.</title>
        <authorList>
            <person name="Anantharaman K."/>
            <person name="Brown C.T."/>
            <person name="Hug L.A."/>
            <person name="Sharon I."/>
            <person name="Castelle C.J."/>
            <person name="Probst A.J."/>
            <person name="Thomas B.C."/>
            <person name="Singh A."/>
            <person name="Wilkins M.J."/>
            <person name="Karaoz U."/>
            <person name="Brodie E.L."/>
            <person name="Williams K.H."/>
            <person name="Hubbard S.S."/>
            <person name="Banfield J.F."/>
        </authorList>
    </citation>
    <scope>NUCLEOTIDE SEQUENCE [LARGE SCALE GENOMIC DNA]</scope>
</reference>
<evidence type="ECO:0000313" key="9">
    <source>
        <dbReference type="Proteomes" id="UP000177025"/>
    </source>
</evidence>
<evidence type="ECO:0000256" key="3">
    <source>
        <dbReference type="ARBA" id="ARBA00022603"/>
    </source>
</evidence>
<dbReference type="FunFam" id="3.40.1010.10:FF:000007">
    <property type="entry name" value="Ribosomal RNA small subunit methyltransferase I"/>
    <property type="match status" value="1"/>
</dbReference>
<evidence type="ECO:0000256" key="6">
    <source>
        <dbReference type="HAMAP-Rule" id="MF_01877"/>
    </source>
</evidence>
<feature type="domain" description="Tetrapyrrole methylase" evidence="7">
    <location>
        <begin position="3"/>
        <end position="199"/>
    </location>
</feature>
<evidence type="ECO:0000256" key="4">
    <source>
        <dbReference type="ARBA" id="ARBA00022679"/>
    </source>
</evidence>
<keyword evidence="1 6" id="KW-0963">Cytoplasm</keyword>
<accession>A0A1F4U1P7</accession>
<evidence type="ECO:0000256" key="5">
    <source>
        <dbReference type="ARBA" id="ARBA00022691"/>
    </source>
</evidence>
<dbReference type="Proteomes" id="UP000177025">
    <property type="component" value="Unassembled WGS sequence"/>
</dbReference>
<dbReference type="GO" id="GO:0005737">
    <property type="term" value="C:cytoplasm"/>
    <property type="evidence" value="ECO:0007669"/>
    <property type="project" value="UniProtKB-SubCell"/>
</dbReference>
<sequence>MPLYIVSTPIGNLSDMTLRALETLKNTDLLVCEDTRRANLLLTHYKIEKPMISYNEHNEGKRVPYLIGLLKQDKNISLVVNAGTPLVSDPGYRLVKAASENGIMISPVPGPSIVTAALSVAGLPTDSFTFLGFLPKKPGRRKKLLAAIRKETRTYIILVSKERIHTLLKEILDQLGDRKICICRELTKFHEEIIRGQLSFILDNWKQKKGEYTIVLGNSDV</sequence>
<gene>
    <name evidence="6" type="primary">rsmI</name>
    <name evidence="8" type="ORF">A2Y85_07995</name>
</gene>
<dbReference type="PIRSF" id="PIRSF005917">
    <property type="entry name" value="MTase_YraL"/>
    <property type="match status" value="1"/>
</dbReference>
<dbReference type="InterPro" id="IPR000878">
    <property type="entry name" value="4pyrrol_Mease"/>
</dbReference>
<dbReference type="CDD" id="cd11648">
    <property type="entry name" value="RsmI"/>
    <property type="match status" value="1"/>
</dbReference>
<keyword evidence="3 6" id="KW-0489">Methyltransferase</keyword>
<comment type="catalytic activity">
    <reaction evidence="6">
        <text>cytidine(1402) in 16S rRNA + S-adenosyl-L-methionine = 2'-O-methylcytidine(1402) in 16S rRNA + S-adenosyl-L-homocysteine + H(+)</text>
        <dbReference type="Rhea" id="RHEA:42924"/>
        <dbReference type="Rhea" id="RHEA-COMP:10285"/>
        <dbReference type="Rhea" id="RHEA-COMP:10286"/>
        <dbReference type="ChEBI" id="CHEBI:15378"/>
        <dbReference type="ChEBI" id="CHEBI:57856"/>
        <dbReference type="ChEBI" id="CHEBI:59789"/>
        <dbReference type="ChEBI" id="CHEBI:74495"/>
        <dbReference type="ChEBI" id="CHEBI:82748"/>
        <dbReference type="EC" id="2.1.1.198"/>
    </reaction>
</comment>
<organism evidence="8 9">
    <name type="scientific">candidate division WOR-3 bacterium RBG_13_43_14</name>
    <dbReference type="NCBI Taxonomy" id="1802590"/>
    <lineage>
        <taxon>Bacteria</taxon>
        <taxon>Bacteria division WOR-3</taxon>
    </lineage>
</organism>
<dbReference type="InterPro" id="IPR014777">
    <property type="entry name" value="4pyrrole_Mease_sub1"/>
</dbReference>
<dbReference type="PANTHER" id="PTHR46111:SF1">
    <property type="entry name" value="RIBOSOMAL RNA SMALL SUBUNIT METHYLTRANSFERASE I"/>
    <property type="match status" value="1"/>
</dbReference>
<comment type="subcellular location">
    <subcellularLocation>
        <location evidence="6">Cytoplasm</location>
    </subcellularLocation>
</comment>
<comment type="similarity">
    <text evidence="6">Belongs to the methyltransferase superfamily. RsmI family.</text>
</comment>
<keyword evidence="4 6" id="KW-0808">Transferase</keyword>
<dbReference type="PANTHER" id="PTHR46111">
    <property type="entry name" value="RIBOSOMAL RNA SMALL SUBUNIT METHYLTRANSFERASE I"/>
    <property type="match status" value="1"/>
</dbReference>
<dbReference type="InterPro" id="IPR008189">
    <property type="entry name" value="rRNA_ssu_MeTfrase_I"/>
</dbReference>
<dbReference type="AlphaFoldDB" id="A0A1F4U1P7"/>
<dbReference type="HAMAP" id="MF_01877">
    <property type="entry name" value="16SrRNA_methyltr_I"/>
    <property type="match status" value="1"/>
</dbReference>
<protein>
    <recommendedName>
        <fullName evidence="6">Ribosomal RNA small subunit methyltransferase I</fullName>
        <ecNumber evidence="6">2.1.1.198</ecNumber>
    </recommendedName>
    <alternativeName>
        <fullName evidence="6">16S rRNA 2'-O-ribose C1402 methyltransferase</fullName>
    </alternativeName>
    <alternativeName>
        <fullName evidence="6">rRNA (cytidine-2'-O-)-methyltransferase RsmI</fullName>
    </alternativeName>
</protein>
<evidence type="ECO:0000256" key="2">
    <source>
        <dbReference type="ARBA" id="ARBA00022552"/>
    </source>
</evidence>
<dbReference type="NCBIfam" id="TIGR00096">
    <property type="entry name" value="16S rRNA (cytidine(1402)-2'-O)-methyltransferase"/>
    <property type="match status" value="1"/>
</dbReference>